<dbReference type="HOGENOM" id="CLU_292695_0_0_9"/>
<dbReference type="eggNOG" id="COG1452">
    <property type="taxonomic scope" value="Bacteria"/>
</dbReference>
<feature type="transmembrane region" description="Helical" evidence="6">
    <location>
        <begin position="58"/>
        <end position="80"/>
    </location>
</feature>
<keyword evidence="3 6" id="KW-0812">Transmembrane</keyword>
<evidence type="ECO:0000313" key="7">
    <source>
        <dbReference type="EMBL" id="ACL70510.1"/>
    </source>
</evidence>
<name>B8CYZ1_HALOH</name>
<organism evidence="7 8">
    <name type="scientific">Halothermothrix orenii (strain H 168 / OCM 544 / DSM 9562)</name>
    <dbReference type="NCBI Taxonomy" id="373903"/>
    <lineage>
        <taxon>Bacteria</taxon>
        <taxon>Bacillati</taxon>
        <taxon>Bacillota</taxon>
        <taxon>Clostridia</taxon>
        <taxon>Halanaerobiales</taxon>
        <taxon>Halothermotrichaceae</taxon>
        <taxon>Halothermothrix</taxon>
    </lineage>
</organism>
<evidence type="ECO:0000256" key="4">
    <source>
        <dbReference type="ARBA" id="ARBA00022989"/>
    </source>
</evidence>
<dbReference type="EMBL" id="CP001098">
    <property type="protein sequence ID" value="ACL70510.1"/>
    <property type="molecule type" value="Genomic_DNA"/>
</dbReference>
<keyword evidence="5 6" id="KW-0472">Membrane</keyword>
<gene>
    <name evidence="7" type="ordered locus">Hore_17610</name>
</gene>
<dbReference type="GO" id="GO:0043190">
    <property type="term" value="C:ATP-binding cassette (ABC) transporter complex"/>
    <property type="evidence" value="ECO:0007669"/>
    <property type="project" value="TreeGrafter"/>
</dbReference>
<dbReference type="KEGG" id="hor:Hore_17610"/>
<dbReference type="eggNOG" id="COG0795">
    <property type="taxonomic scope" value="Bacteria"/>
</dbReference>
<dbReference type="RefSeq" id="WP_015923480.1">
    <property type="nucleotide sequence ID" value="NC_011899.1"/>
</dbReference>
<dbReference type="OrthoDB" id="2111454at2"/>
<dbReference type="Proteomes" id="UP000000719">
    <property type="component" value="Chromosome"/>
</dbReference>
<keyword evidence="8" id="KW-1185">Reference proteome</keyword>
<feature type="transmembrane region" description="Helical" evidence="6">
    <location>
        <begin position="308"/>
        <end position="328"/>
    </location>
</feature>
<evidence type="ECO:0000256" key="2">
    <source>
        <dbReference type="ARBA" id="ARBA00022475"/>
    </source>
</evidence>
<dbReference type="PANTHER" id="PTHR33529">
    <property type="entry name" value="SLR0882 PROTEIN-RELATED"/>
    <property type="match status" value="1"/>
</dbReference>
<comment type="subcellular location">
    <subcellularLocation>
        <location evidence="1">Cell membrane</location>
        <topology evidence="1">Multi-pass membrane protein</topology>
    </subcellularLocation>
</comment>
<evidence type="ECO:0000256" key="1">
    <source>
        <dbReference type="ARBA" id="ARBA00004651"/>
    </source>
</evidence>
<dbReference type="AlphaFoldDB" id="B8CYZ1"/>
<dbReference type="STRING" id="373903.Hore_17610"/>
<proteinExistence type="predicted"/>
<evidence type="ECO:0000256" key="5">
    <source>
        <dbReference type="ARBA" id="ARBA00023136"/>
    </source>
</evidence>
<dbReference type="InterPro" id="IPR005495">
    <property type="entry name" value="LptG/LptF_permease"/>
</dbReference>
<feature type="transmembrane region" description="Helical" evidence="6">
    <location>
        <begin position="367"/>
        <end position="386"/>
    </location>
</feature>
<evidence type="ECO:0000256" key="3">
    <source>
        <dbReference type="ARBA" id="ARBA00022692"/>
    </source>
</evidence>
<dbReference type="GO" id="GO:0015920">
    <property type="term" value="P:lipopolysaccharide transport"/>
    <property type="evidence" value="ECO:0007669"/>
    <property type="project" value="TreeGrafter"/>
</dbReference>
<sequence>MKKLWSKRIIDVYIIKEVLYPFLIGVSIIGVIMLSGLLRQLSDLIIIKKIPVAVVLKLLLYQLPEIIVQTFPIAILFATMSGMGRLNRENEFTALRMGGISLYRLILPLLILGIVISGMTYLLNEEIVPWTKHRAQNIIRKSVLKEVPPDIKENVFFKGPDGRLFYVGRFDKEDNIMKKIVVYTFKGDNGYPLIVTANLGEVYKEKWVLKKGFIHRYNGEGHLTMETRFDVMEIKINTEVHNFFADQKTPDEMSREELKKEIDLFQNSGIDVHSLLVDYHLKLSMPLAALIFILIGTPLSLTSKDSRSFSIIFTIVVVFLYYFVMSLSRSFGRNGRLDPVLAAWLPNIIFSIIGITLLIWRESWRNLLRKLLVFLPVFFIIMLIFFPSPASAGSLKLKADNYKYHGFEEKLVEITGDVSGEFGKLYLIADRVTIKQKDGSEDIDSSPQEVIVSQTRFTGCDLDKPHYFFRAREVIIYPDDHLEAKHVTFWELNGKLPLFYWPYLYISLKEKTNRLIPRVGHNARRGWFVKATYYYWYKKELPGELYIDYYTRSGYAGGFKQYLVYRPDLKASVYFYSQENREKISGLFDWQGALEYYDNIGSWKTDTDLKYTRYDNYHYTRGHINLSNNEGKGKLNLASSFDSRDYFTGNTDDDINLDVDFSYRYNFGSGWYINLIYNRDYLLNPEDGLKSRWGSKSYLQKTGNKYKMKLLLERYDPKLSAEDEVSFYRWPELSYNYTFGGGFSGEAVFGNYYEDDSGIEGYRASGGLNYYRKWSPIKKTRVTFNQGIKGRYYRVKNTVEEDNDVIYSGYSELPYLFSYDSRIGLNIDITSRLELDNTYSYTWPLGATPFNFDEVKPREEIRNKLTYQKGDFDFELKGGFDIYNYRYLPISAILEWQITPDWEVSAGTTYDLNNNSYGTFALKSKYSDGRWLNNTALTFDPDNNKLMAWDSKLTYELEENWYVEVNASFDYVNNDIKQANLAVKKDFHCRELWFAYDYLKEEFTVEYRLDLFPDQGFKFGTSREESFMFDVGIKDLLGIN</sequence>
<evidence type="ECO:0000313" key="8">
    <source>
        <dbReference type="Proteomes" id="UP000000719"/>
    </source>
</evidence>
<dbReference type="Pfam" id="PF03739">
    <property type="entry name" value="LptF_LptG"/>
    <property type="match status" value="1"/>
</dbReference>
<dbReference type="TCDB" id="1.B.42.1.13">
    <property type="family name" value="the outer membrane lipopolysaccharide export porin (lps-ep) family"/>
</dbReference>
<feature type="transmembrane region" description="Helical" evidence="6">
    <location>
        <begin position="340"/>
        <end position="360"/>
    </location>
</feature>
<feature type="transmembrane region" description="Helical" evidence="6">
    <location>
        <begin position="283"/>
        <end position="301"/>
    </location>
</feature>
<dbReference type="PANTHER" id="PTHR33529:SF6">
    <property type="entry name" value="YJGP_YJGQ FAMILY PERMEASE"/>
    <property type="match status" value="1"/>
</dbReference>
<feature type="transmembrane region" description="Helical" evidence="6">
    <location>
        <begin position="101"/>
        <end position="123"/>
    </location>
</feature>
<accession>B8CYZ1</accession>
<keyword evidence="4 6" id="KW-1133">Transmembrane helix</keyword>
<evidence type="ECO:0000256" key="6">
    <source>
        <dbReference type="SAM" id="Phobius"/>
    </source>
</evidence>
<feature type="transmembrane region" description="Helical" evidence="6">
    <location>
        <begin position="20"/>
        <end position="38"/>
    </location>
</feature>
<protein>
    <submittedName>
        <fullName evidence="7">Permease YjgP/YjgQ family protein</fullName>
    </submittedName>
</protein>
<keyword evidence="2" id="KW-1003">Cell membrane</keyword>
<reference evidence="7 8" key="1">
    <citation type="journal article" date="2009" name="PLoS ONE">
        <title>Genome analysis of the anaerobic thermohalophilic bacterium Halothermothrix orenii.</title>
        <authorList>
            <person name="Mavromatis K."/>
            <person name="Ivanova N."/>
            <person name="Anderson I."/>
            <person name="Lykidis A."/>
            <person name="Hooper S.D."/>
            <person name="Sun H."/>
            <person name="Kunin V."/>
            <person name="Lapidus A."/>
            <person name="Hugenholtz P."/>
            <person name="Patel B."/>
            <person name="Kyrpides N.C."/>
        </authorList>
    </citation>
    <scope>NUCLEOTIDE SEQUENCE [LARGE SCALE GENOMIC DNA]</scope>
    <source>
        <strain evidence="8">H 168 / OCM 544 / DSM 9562</strain>
    </source>
</reference>